<accession>A0ABP7FZ28</accession>
<feature type="region of interest" description="Disordered" evidence="1">
    <location>
        <begin position="449"/>
        <end position="472"/>
    </location>
</feature>
<comment type="caution">
    <text evidence="3">The sequence shown here is derived from an EMBL/GenBank/DDBJ whole genome shotgun (WGS) entry which is preliminary data.</text>
</comment>
<dbReference type="Gene3D" id="3.20.20.80">
    <property type="entry name" value="Glycosidases"/>
    <property type="match status" value="1"/>
</dbReference>
<keyword evidence="4" id="KW-1185">Reference proteome</keyword>
<dbReference type="InterPro" id="IPR028212">
    <property type="entry name" value="GHL6"/>
</dbReference>
<organism evidence="3 4">
    <name type="scientific">Streptomyces tremellae</name>
    <dbReference type="NCBI Taxonomy" id="1124239"/>
    <lineage>
        <taxon>Bacteria</taxon>
        <taxon>Bacillati</taxon>
        <taxon>Actinomycetota</taxon>
        <taxon>Actinomycetes</taxon>
        <taxon>Kitasatosporales</taxon>
        <taxon>Streptomycetaceae</taxon>
        <taxon>Streptomyces</taxon>
    </lineage>
</organism>
<dbReference type="SUPFAM" id="SSF51445">
    <property type="entry name" value="(Trans)glycosidases"/>
    <property type="match status" value="1"/>
</dbReference>
<gene>
    <name evidence="3" type="ORF">GCM10023082_49800</name>
</gene>
<dbReference type="Pfam" id="PF08532">
    <property type="entry name" value="Glyco_hydro_42M"/>
    <property type="match status" value="1"/>
</dbReference>
<dbReference type="SUPFAM" id="SSF52317">
    <property type="entry name" value="Class I glutamine amidotransferase-like"/>
    <property type="match status" value="1"/>
</dbReference>
<dbReference type="CDD" id="cd03143">
    <property type="entry name" value="A4_beta-galactosidase_middle_domain"/>
    <property type="match status" value="1"/>
</dbReference>
<feature type="domain" description="Beta-galactosidase trimerisation" evidence="2">
    <location>
        <begin position="376"/>
        <end position="432"/>
    </location>
</feature>
<dbReference type="Gene3D" id="3.40.50.880">
    <property type="match status" value="1"/>
</dbReference>
<name>A0ABP7FZ28_9ACTN</name>
<evidence type="ECO:0000256" key="1">
    <source>
        <dbReference type="SAM" id="MobiDB-lite"/>
    </source>
</evidence>
<proteinExistence type="predicted"/>
<reference evidence="4" key="1">
    <citation type="journal article" date="2019" name="Int. J. Syst. Evol. Microbiol.">
        <title>The Global Catalogue of Microorganisms (GCM) 10K type strain sequencing project: providing services to taxonomists for standard genome sequencing and annotation.</title>
        <authorList>
            <consortium name="The Broad Institute Genomics Platform"/>
            <consortium name="The Broad Institute Genome Sequencing Center for Infectious Disease"/>
            <person name="Wu L."/>
            <person name="Ma J."/>
        </authorList>
    </citation>
    <scope>NUCLEOTIDE SEQUENCE [LARGE SCALE GENOMIC DNA]</scope>
    <source>
        <strain evidence="4">JCM 30846</strain>
    </source>
</reference>
<dbReference type="RefSeq" id="WP_345651703.1">
    <property type="nucleotide sequence ID" value="NZ_BAABEP010000044.1"/>
</dbReference>
<evidence type="ECO:0000313" key="3">
    <source>
        <dbReference type="EMBL" id="GAA3747426.1"/>
    </source>
</evidence>
<dbReference type="Proteomes" id="UP001499884">
    <property type="component" value="Unassembled WGS sequence"/>
</dbReference>
<dbReference type="InterPro" id="IPR029062">
    <property type="entry name" value="Class_I_gatase-like"/>
</dbReference>
<dbReference type="EMBL" id="BAABEP010000044">
    <property type="protein sequence ID" value="GAA3747426.1"/>
    <property type="molecule type" value="Genomic_DNA"/>
</dbReference>
<evidence type="ECO:0000259" key="2">
    <source>
        <dbReference type="Pfam" id="PF08532"/>
    </source>
</evidence>
<dbReference type="Pfam" id="PF14871">
    <property type="entry name" value="GHL6"/>
    <property type="match status" value="1"/>
</dbReference>
<evidence type="ECO:0000313" key="4">
    <source>
        <dbReference type="Proteomes" id="UP001499884"/>
    </source>
</evidence>
<dbReference type="InterPro" id="IPR013738">
    <property type="entry name" value="Beta_galactosidase_Trimer"/>
</dbReference>
<dbReference type="InterPro" id="IPR017853">
    <property type="entry name" value="GH"/>
</dbReference>
<protein>
    <recommendedName>
        <fullName evidence="2">Beta-galactosidase trimerisation domain-containing protein</fullName>
    </recommendedName>
</protein>
<sequence length="679" mass="75488">MTRRPAPTRQIHLDFHTSEHLPDVAGRFDAEVFADTLARAHVDSVICFARCHHGWVYYRSADLADRVHPQLRADLLEEQIRACRDVGIRVPVYTTVQWDDLTCTAHPEWRIQHADGSLEGTPPFEAGFYRKLCLNSPFRQFMKDHVREILTTVGGDGLYLDFIRPDVCVCMHCRRLMEENGLDPERPADREEFGVSTVNAFEAEMSAYARSLVPGCPVTYNGGHIGMRHREIAGAYTHFELETLPSGGWGYQYFPVTARYARTLGPAVVGTTGKFHSTWGDFHSLKNKAALEYECYRMLAMAAGCSIGDQLHPSGVLDPDAYRLIGDVYAEVERKEPWCRGAVPVTEIAVLHPEEVLGGGVMQLPPAVQGVTRMLEEGGHQFDLVDSHADFGRYRMLVLPDHIRTGPRVAEKIERFLAAGGALVATFESGMTPDGSAFALPSLGVTARGPGETDAEGRPVRGRAFPRNDHTDYVRPGEVLAGRVPRTEHTTYARGVDISADDGTDVLADTVAPYFDRHWRHYTSHLQAPSSGRVRGPAATRRGNAVYFAHPLFTQYERNAPLWMKHLFLDAVDLLLPEPLLRHDGPSTLRATVNAQPEEGRQVVHLLHYVPERRGSAFDTVEDVIPLHGLTVSLRTRGAVRAVISVPDGTPLPYATADGRTRIFVDRIDGHRMICVETS</sequence>